<dbReference type="PANTHER" id="PTHR14102:SF11">
    <property type="entry name" value="LD29223P"/>
    <property type="match status" value="1"/>
</dbReference>
<dbReference type="CDD" id="cd06403">
    <property type="entry name" value="PB1_Par6"/>
    <property type="match status" value="1"/>
</dbReference>
<protein>
    <recommendedName>
        <fullName evidence="19">RWD domain-containing protein</fullName>
    </recommendedName>
</protein>
<evidence type="ECO:0000256" key="3">
    <source>
        <dbReference type="ARBA" id="ARBA00004496"/>
    </source>
</evidence>
<comment type="similarity">
    <text evidence="4">Belongs to the PAR6 family.</text>
</comment>
<gene>
    <name evidence="17" type="ORF">WR25_18896</name>
</gene>
<dbReference type="GO" id="GO:0005923">
    <property type="term" value="C:bicellular tight junction"/>
    <property type="evidence" value="ECO:0007669"/>
    <property type="project" value="UniProtKB-SubCell"/>
</dbReference>
<dbReference type="GO" id="GO:0033554">
    <property type="term" value="P:cellular response to stress"/>
    <property type="evidence" value="ECO:0007669"/>
    <property type="project" value="UniProtKB-ARBA"/>
</dbReference>
<evidence type="ECO:0000256" key="5">
    <source>
        <dbReference type="ARBA" id="ARBA00022427"/>
    </source>
</evidence>
<organism evidence="17 18">
    <name type="scientific">Diploscapter pachys</name>
    <dbReference type="NCBI Taxonomy" id="2018661"/>
    <lineage>
        <taxon>Eukaryota</taxon>
        <taxon>Metazoa</taxon>
        <taxon>Ecdysozoa</taxon>
        <taxon>Nematoda</taxon>
        <taxon>Chromadorea</taxon>
        <taxon>Rhabditida</taxon>
        <taxon>Rhabditina</taxon>
        <taxon>Rhabditomorpha</taxon>
        <taxon>Rhabditoidea</taxon>
        <taxon>Rhabditidae</taxon>
        <taxon>Diploscapter</taxon>
    </lineage>
</organism>
<dbReference type="SMART" id="SM00228">
    <property type="entry name" value="PDZ"/>
    <property type="match status" value="1"/>
</dbReference>
<proteinExistence type="inferred from homology"/>
<evidence type="ECO:0008006" key="19">
    <source>
        <dbReference type="Google" id="ProtNLM"/>
    </source>
</evidence>
<evidence type="ECO:0000256" key="13">
    <source>
        <dbReference type="SAM" id="MobiDB-lite"/>
    </source>
</evidence>
<dbReference type="GO" id="GO:0005886">
    <property type="term" value="C:plasma membrane"/>
    <property type="evidence" value="ECO:0007669"/>
    <property type="project" value="UniProtKB-SubCell"/>
</dbReference>
<dbReference type="GO" id="GO:0005737">
    <property type="term" value="C:cytoplasm"/>
    <property type="evidence" value="ECO:0007669"/>
    <property type="project" value="UniProtKB-SubCell"/>
</dbReference>
<dbReference type="CDD" id="cd06718">
    <property type="entry name" value="PDZ_Par6-like"/>
    <property type="match status" value="1"/>
</dbReference>
<feature type="domain" description="PDZ" evidence="14">
    <location>
        <begin position="390"/>
        <end position="483"/>
    </location>
</feature>
<keyword evidence="12" id="KW-0175">Coiled coil</keyword>
<evidence type="ECO:0000256" key="10">
    <source>
        <dbReference type="ARBA" id="ARBA00023136"/>
    </source>
</evidence>
<dbReference type="STRING" id="2018661.A0A2A2KHD2"/>
<dbReference type="Pfam" id="PF00595">
    <property type="entry name" value="PDZ"/>
    <property type="match status" value="1"/>
</dbReference>
<dbReference type="FunFam" id="3.10.20.90:FF:000031">
    <property type="entry name" value="Partitioning defective 6 homolog alpha"/>
    <property type="match status" value="1"/>
</dbReference>
<sequence length="537" mass="60504">MSYKEQQEEEICAIESIYTENEVVSINKEYPNIELELELNSAGTGCDPTENDFPLGLHLKLPEKYPDEPPEIEIDDTDENFDEERMEQLKETLKTVANENLGMVMIFTIVSALQEEIGKLIEERKEIQEKKIEEEKVKKETIENRKFQGTTVTAETFKAWKAKFDAERKVLQDKAEQERQLALAGKLTGKEQFLRDATLNISDVALLDNANDVEIDESLFEETSNNNRIGLPPQVSQSYLGLNSAIPSMLQIKSKFDAEWRRFSLSTTNGPVTYEQFRKLIERLHHLENVQFTLCYTSNSGDLLPITNDENLRKSFESARPVLRLLIQRKGESWEEKYGYGTDSDRKRKGISALLVQKPPKRNYSISNPEDFRQVSAIIDVDIVPEAYRRVRLCKHGSDRPLGFYIRDGTSVRVTEKGVVKAQGIFISRLVDGGLAESTGLLGVNDEVLEVNGIDVQGKTLDQVTDMMVANAHNLIITVKPANQRNTLSRGPSSVQTGRNVYSAGSTFGSPSANGNKAMSNQSDDEDSGDEIVEHIR</sequence>
<feature type="region of interest" description="Disordered" evidence="13">
    <location>
        <begin position="486"/>
        <end position="537"/>
    </location>
</feature>
<dbReference type="AlphaFoldDB" id="A0A2A2KHD2"/>
<evidence type="ECO:0000256" key="8">
    <source>
        <dbReference type="ARBA" id="ARBA00022618"/>
    </source>
</evidence>
<dbReference type="InterPro" id="IPR036034">
    <property type="entry name" value="PDZ_sf"/>
</dbReference>
<evidence type="ECO:0000259" key="16">
    <source>
        <dbReference type="PROSITE" id="PS51745"/>
    </source>
</evidence>
<dbReference type="PROSITE" id="PS50908">
    <property type="entry name" value="RWD"/>
    <property type="match status" value="1"/>
</dbReference>
<keyword evidence="10" id="KW-0472">Membrane</keyword>
<dbReference type="FunFam" id="3.10.110.10:FF:000050">
    <property type="entry name" value="eIF-2-alpha kinase GCN2"/>
    <property type="match status" value="1"/>
</dbReference>
<dbReference type="SMART" id="SM00666">
    <property type="entry name" value="PB1"/>
    <property type="match status" value="1"/>
</dbReference>
<dbReference type="Proteomes" id="UP000218231">
    <property type="component" value="Unassembled WGS sequence"/>
</dbReference>
<dbReference type="FunFam" id="2.30.42.10:FF:000030">
    <property type="entry name" value="Partitioning defective 6 homolog beta"/>
    <property type="match status" value="1"/>
</dbReference>
<keyword evidence="5" id="KW-0796">Tight junction</keyword>
<accession>A0A2A2KHD2</accession>
<reference evidence="17 18" key="1">
    <citation type="journal article" date="2017" name="Curr. Biol.">
        <title>Genome architecture and evolution of a unichromosomal asexual nematode.</title>
        <authorList>
            <person name="Fradin H."/>
            <person name="Zegar C."/>
            <person name="Gutwein M."/>
            <person name="Lucas J."/>
            <person name="Kovtun M."/>
            <person name="Corcoran D."/>
            <person name="Baugh L.R."/>
            <person name="Kiontke K."/>
            <person name="Gunsalus K."/>
            <person name="Fitch D.H."/>
            <person name="Piano F."/>
        </authorList>
    </citation>
    <scope>NUCLEOTIDE SEQUENCE [LARGE SCALE GENOMIC DNA]</scope>
    <source>
        <strain evidence="17">PF1309</strain>
    </source>
</reference>
<name>A0A2A2KHD2_9BILA</name>
<dbReference type="InterPro" id="IPR034868">
    <property type="entry name" value="PB1_Par6"/>
</dbReference>
<evidence type="ECO:0000256" key="7">
    <source>
        <dbReference type="ARBA" id="ARBA00022490"/>
    </source>
</evidence>
<evidence type="ECO:0000256" key="12">
    <source>
        <dbReference type="SAM" id="Coils"/>
    </source>
</evidence>
<evidence type="ECO:0000313" key="17">
    <source>
        <dbReference type="EMBL" id="PAV73317.1"/>
    </source>
</evidence>
<keyword evidence="9" id="KW-0965">Cell junction</keyword>
<dbReference type="GO" id="GO:0051301">
    <property type="term" value="P:cell division"/>
    <property type="evidence" value="ECO:0007669"/>
    <property type="project" value="UniProtKB-KW"/>
</dbReference>
<evidence type="ECO:0000256" key="11">
    <source>
        <dbReference type="ARBA" id="ARBA00023306"/>
    </source>
</evidence>
<dbReference type="Gene3D" id="3.10.110.10">
    <property type="entry name" value="Ubiquitin Conjugating Enzyme"/>
    <property type="match status" value="1"/>
</dbReference>
<dbReference type="GO" id="GO:0010468">
    <property type="term" value="P:regulation of gene expression"/>
    <property type="evidence" value="ECO:0007669"/>
    <property type="project" value="UniProtKB-ARBA"/>
</dbReference>
<dbReference type="EMBL" id="LIAE01008627">
    <property type="protein sequence ID" value="PAV73317.1"/>
    <property type="molecule type" value="Genomic_DNA"/>
</dbReference>
<dbReference type="Gene3D" id="2.30.42.10">
    <property type="match status" value="1"/>
</dbReference>
<evidence type="ECO:0000313" key="18">
    <source>
        <dbReference type="Proteomes" id="UP000218231"/>
    </source>
</evidence>
<dbReference type="SUPFAM" id="SSF50156">
    <property type="entry name" value="PDZ domain-like"/>
    <property type="match status" value="1"/>
</dbReference>
<dbReference type="SMART" id="SM00591">
    <property type="entry name" value="RWD"/>
    <property type="match status" value="1"/>
</dbReference>
<dbReference type="PANTHER" id="PTHR14102">
    <property type="entry name" value="PAR-6-RELATED"/>
    <property type="match status" value="1"/>
</dbReference>
<evidence type="ECO:0000259" key="14">
    <source>
        <dbReference type="PROSITE" id="PS50106"/>
    </source>
</evidence>
<dbReference type="InterPro" id="IPR000270">
    <property type="entry name" value="PB1_dom"/>
</dbReference>
<evidence type="ECO:0000256" key="1">
    <source>
        <dbReference type="ARBA" id="ARBA00004236"/>
    </source>
</evidence>
<dbReference type="GO" id="GO:0009893">
    <property type="term" value="P:positive regulation of metabolic process"/>
    <property type="evidence" value="ECO:0007669"/>
    <property type="project" value="UniProtKB-ARBA"/>
</dbReference>
<dbReference type="OrthoDB" id="5868434at2759"/>
<dbReference type="InterPro" id="IPR001478">
    <property type="entry name" value="PDZ"/>
</dbReference>
<feature type="domain" description="PB1" evidence="16">
    <location>
        <begin position="249"/>
        <end position="330"/>
    </location>
</feature>
<dbReference type="PROSITE" id="PS51745">
    <property type="entry name" value="PB1"/>
    <property type="match status" value="1"/>
</dbReference>
<dbReference type="InterPro" id="IPR051741">
    <property type="entry name" value="PAR6_homolog"/>
</dbReference>
<dbReference type="Gene3D" id="3.10.20.90">
    <property type="entry name" value="Phosphatidylinositol 3-kinase Catalytic Subunit, Chain A, domain 1"/>
    <property type="match status" value="1"/>
</dbReference>
<keyword evidence="11" id="KW-0131">Cell cycle</keyword>
<evidence type="ECO:0000256" key="6">
    <source>
        <dbReference type="ARBA" id="ARBA00022475"/>
    </source>
</evidence>
<dbReference type="PROSITE" id="PS50106">
    <property type="entry name" value="PDZ"/>
    <property type="match status" value="1"/>
</dbReference>
<keyword evidence="7" id="KW-0963">Cytoplasm</keyword>
<evidence type="ECO:0000256" key="9">
    <source>
        <dbReference type="ARBA" id="ARBA00022949"/>
    </source>
</evidence>
<feature type="domain" description="RWD" evidence="15">
    <location>
        <begin position="9"/>
        <end position="120"/>
    </location>
</feature>
<dbReference type="Pfam" id="PF00564">
    <property type="entry name" value="PB1"/>
    <property type="match status" value="1"/>
</dbReference>
<feature type="compositionally biased region" description="Polar residues" evidence="13">
    <location>
        <begin position="486"/>
        <end position="522"/>
    </location>
</feature>
<dbReference type="InterPro" id="IPR006575">
    <property type="entry name" value="RWD_dom"/>
</dbReference>
<comment type="caution">
    <text evidence="17">The sequence shown here is derived from an EMBL/GenBank/DDBJ whole genome shotgun (WGS) entry which is preliminary data.</text>
</comment>
<comment type="subcellular location">
    <subcellularLocation>
        <location evidence="2">Cell junction</location>
        <location evidence="2">Tight junction</location>
    </subcellularLocation>
    <subcellularLocation>
        <location evidence="1">Cell membrane</location>
    </subcellularLocation>
    <subcellularLocation>
        <location evidence="3">Cytoplasm</location>
    </subcellularLocation>
</comment>
<feature type="coiled-coil region" evidence="12">
    <location>
        <begin position="79"/>
        <end position="145"/>
    </location>
</feature>
<dbReference type="SUPFAM" id="SSF54495">
    <property type="entry name" value="UBC-like"/>
    <property type="match status" value="1"/>
</dbReference>
<keyword evidence="18" id="KW-1185">Reference proteome</keyword>
<dbReference type="InterPro" id="IPR053793">
    <property type="entry name" value="PB1-like"/>
</dbReference>
<dbReference type="GO" id="GO:0007098">
    <property type="term" value="P:centrosome cycle"/>
    <property type="evidence" value="ECO:0007669"/>
    <property type="project" value="TreeGrafter"/>
</dbReference>
<dbReference type="InterPro" id="IPR016135">
    <property type="entry name" value="UBQ-conjugating_enzyme/RWD"/>
</dbReference>
<dbReference type="SUPFAM" id="SSF54277">
    <property type="entry name" value="CAD &amp; PB1 domains"/>
    <property type="match status" value="1"/>
</dbReference>
<keyword evidence="6" id="KW-1003">Cell membrane</keyword>
<evidence type="ECO:0000256" key="2">
    <source>
        <dbReference type="ARBA" id="ARBA00004435"/>
    </source>
</evidence>
<evidence type="ECO:0000256" key="4">
    <source>
        <dbReference type="ARBA" id="ARBA00008625"/>
    </source>
</evidence>
<keyword evidence="8" id="KW-0132">Cell division</keyword>
<evidence type="ECO:0000259" key="15">
    <source>
        <dbReference type="PROSITE" id="PS50908"/>
    </source>
</evidence>
<dbReference type="Pfam" id="PF05773">
    <property type="entry name" value="RWD"/>
    <property type="match status" value="1"/>
</dbReference>
<dbReference type="GO" id="GO:0051246">
    <property type="term" value="P:regulation of protein metabolic process"/>
    <property type="evidence" value="ECO:0007669"/>
    <property type="project" value="UniProtKB-ARBA"/>
</dbReference>